<keyword evidence="2" id="KW-1185">Reference proteome</keyword>
<protein>
    <submittedName>
        <fullName evidence="1">Uncharacterized protein</fullName>
    </submittedName>
</protein>
<dbReference type="EMBL" id="SGXM01000004">
    <property type="protein sequence ID" value="RZT36750.1"/>
    <property type="molecule type" value="Genomic_DNA"/>
</dbReference>
<name>A0A4Q7RVM5_9BURK</name>
<comment type="caution">
    <text evidence="1">The sequence shown here is derived from an EMBL/GenBank/DDBJ whole genome shotgun (WGS) entry which is preliminary data.</text>
</comment>
<dbReference type="RefSeq" id="WP_130392371.1">
    <property type="nucleotide sequence ID" value="NZ_SGXM01000004.1"/>
</dbReference>
<proteinExistence type="predicted"/>
<reference evidence="1 2" key="1">
    <citation type="journal article" date="2015" name="Stand. Genomic Sci.">
        <title>Genomic Encyclopedia of Bacterial and Archaeal Type Strains, Phase III: the genomes of soil and plant-associated and newly described type strains.</title>
        <authorList>
            <person name="Whitman W.B."/>
            <person name="Woyke T."/>
            <person name="Klenk H.P."/>
            <person name="Zhou Y."/>
            <person name="Lilburn T.G."/>
            <person name="Beck B.J."/>
            <person name="De Vos P."/>
            <person name="Vandamme P."/>
            <person name="Eisen J.A."/>
            <person name="Garrity G."/>
            <person name="Hugenholtz P."/>
            <person name="Kyrpides N.C."/>
        </authorList>
    </citation>
    <scope>NUCLEOTIDE SEQUENCE [LARGE SCALE GENOMIC DNA]</scope>
    <source>
        <strain evidence="1 2">ASC-9842</strain>
    </source>
</reference>
<evidence type="ECO:0000313" key="1">
    <source>
        <dbReference type="EMBL" id="RZT36750.1"/>
    </source>
</evidence>
<evidence type="ECO:0000313" key="2">
    <source>
        <dbReference type="Proteomes" id="UP000291078"/>
    </source>
</evidence>
<sequence length="70" mass="7597">MIRAHRQHRHERHEQKAHQWKMAAYAFAAGFSTHAQTSSALGLLTGTLAVCTLAAQVIAPGGLRLPAPVR</sequence>
<organism evidence="1 2">
    <name type="scientific">Cupriavidus agavae</name>
    <dbReference type="NCBI Taxonomy" id="1001822"/>
    <lineage>
        <taxon>Bacteria</taxon>
        <taxon>Pseudomonadati</taxon>
        <taxon>Pseudomonadota</taxon>
        <taxon>Betaproteobacteria</taxon>
        <taxon>Burkholderiales</taxon>
        <taxon>Burkholderiaceae</taxon>
        <taxon>Cupriavidus</taxon>
    </lineage>
</organism>
<gene>
    <name evidence="1" type="ORF">EV147_3414</name>
</gene>
<dbReference type="Proteomes" id="UP000291078">
    <property type="component" value="Unassembled WGS sequence"/>
</dbReference>
<accession>A0A4Q7RVM5</accession>
<dbReference type="AlphaFoldDB" id="A0A4Q7RVM5"/>